<evidence type="ECO:0000256" key="4">
    <source>
        <dbReference type="ARBA" id="ARBA00022475"/>
    </source>
</evidence>
<keyword evidence="7 9" id="KW-1133">Transmembrane helix</keyword>
<evidence type="ECO:0000256" key="6">
    <source>
        <dbReference type="ARBA" id="ARBA00022692"/>
    </source>
</evidence>
<evidence type="ECO:0000259" key="11">
    <source>
        <dbReference type="PROSITE" id="PS50928"/>
    </source>
</evidence>
<proteinExistence type="inferred from homology"/>
<feature type="transmembrane region" description="Helical" evidence="9">
    <location>
        <begin position="148"/>
        <end position="173"/>
    </location>
</feature>
<evidence type="ECO:0000256" key="3">
    <source>
        <dbReference type="ARBA" id="ARBA00022448"/>
    </source>
</evidence>
<feature type="domain" description="ABC transmembrane type-1" evidence="11">
    <location>
        <begin position="212"/>
        <end position="432"/>
    </location>
</feature>
<evidence type="ECO:0000256" key="1">
    <source>
        <dbReference type="ARBA" id="ARBA00004651"/>
    </source>
</evidence>
<dbReference type="Proteomes" id="UP001442364">
    <property type="component" value="Unassembled WGS sequence"/>
</dbReference>
<comment type="caution">
    <text evidence="12">The sequence shown here is derived from an EMBL/GenBank/DDBJ whole genome shotgun (WGS) entry which is preliminary data.</text>
</comment>
<evidence type="ECO:0000256" key="9">
    <source>
        <dbReference type="RuleBase" id="RU363032"/>
    </source>
</evidence>
<evidence type="ECO:0000256" key="2">
    <source>
        <dbReference type="ARBA" id="ARBA00009047"/>
    </source>
</evidence>
<sequence length="446" mass="50386">MKDITFRNSMKYGDLTTKLSLLILGLGNFRGRQIIKGILYIALEAAFIIFMIIKGISCLAGLPGLGSREQEEIWNEKLGIYEYVQGDNSLLILLYGITVIFIICAYIILAVSSLKSAYNVELRMKQGKHINTFVEDIKALFNENLHKLLLVLPVTGILVFTILPLVFMISMAFTSYSKVDSHLVLFDWVGLENFKLIFNSGSSIGQSFWSVFGWTIIWAVLATFLNYILGILVALLINRKGTKFKSFWRFIFILSIAIPQFVSLLIIRSMLAQDGIINVVLKNAGWISKSLPFFTNATWARMTVIIVNLWIGIPYTILQVTGILQNIPMELYEAADVDGANGFVKFFKITMPYMLFVTTPYLITTFTANVNNFNIVYLLTKGDPVLAGHTAGKTDLLVTWLYKMTVDYQYYNLGAVIGIMTFVFLALGSLLVYRRTKSYKDEEGFQ</sequence>
<feature type="transmembrane region" description="Helical" evidence="9">
    <location>
        <begin position="92"/>
        <end position="114"/>
    </location>
</feature>
<dbReference type="InterPro" id="IPR035906">
    <property type="entry name" value="MetI-like_sf"/>
</dbReference>
<dbReference type="Pfam" id="PF00528">
    <property type="entry name" value="BPD_transp_1"/>
    <property type="match status" value="1"/>
</dbReference>
<dbReference type="Gene3D" id="1.10.3720.10">
    <property type="entry name" value="MetI-like"/>
    <property type="match status" value="1"/>
</dbReference>
<dbReference type="CDD" id="cd06261">
    <property type="entry name" value="TM_PBP2"/>
    <property type="match status" value="1"/>
</dbReference>
<keyword evidence="4 10" id="KW-1003">Cell membrane</keyword>
<evidence type="ECO:0000256" key="8">
    <source>
        <dbReference type="ARBA" id="ARBA00023136"/>
    </source>
</evidence>
<feature type="transmembrane region" description="Helical" evidence="9">
    <location>
        <begin position="353"/>
        <end position="370"/>
    </location>
</feature>
<keyword evidence="8 9" id="KW-0472">Membrane</keyword>
<comment type="similarity">
    <text evidence="2 10">Belongs to the binding-protein-dependent transport system permease family. MalFG subfamily.</text>
</comment>
<feature type="transmembrane region" description="Helical" evidence="9">
    <location>
        <begin position="299"/>
        <end position="318"/>
    </location>
</feature>
<dbReference type="PANTHER" id="PTHR47314:SF1">
    <property type="entry name" value="MALTOSE_MALTODEXTRIN TRANSPORT SYSTEM PERMEASE PROTEIN MALF"/>
    <property type="match status" value="1"/>
</dbReference>
<evidence type="ECO:0000256" key="10">
    <source>
        <dbReference type="RuleBase" id="RU367050"/>
    </source>
</evidence>
<dbReference type="PROSITE" id="PS50928">
    <property type="entry name" value="ABC_TM1"/>
    <property type="match status" value="1"/>
</dbReference>
<evidence type="ECO:0000313" key="13">
    <source>
        <dbReference type="Proteomes" id="UP001442364"/>
    </source>
</evidence>
<evidence type="ECO:0000313" key="12">
    <source>
        <dbReference type="EMBL" id="MEQ2380042.1"/>
    </source>
</evidence>
<dbReference type="PANTHER" id="PTHR47314">
    <property type="entry name" value="MALTOSE/MALTODEXTRIN TRANSPORT SYSTEM PERMEASE PROTEIN MALF"/>
    <property type="match status" value="1"/>
</dbReference>
<gene>
    <name evidence="12" type="ORF">WMO14_09130</name>
</gene>
<organism evidence="12 13">
    <name type="scientific">[Lactobacillus] rogosae</name>
    <dbReference type="NCBI Taxonomy" id="706562"/>
    <lineage>
        <taxon>Bacteria</taxon>
        <taxon>Bacillati</taxon>
        <taxon>Bacillota</taxon>
        <taxon>Clostridia</taxon>
        <taxon>Lachnospirales</taxon>
        <taxon>Lachnospiraceae</taxon>
        <taxon>Lachnospira</taxon>
    </lineage>
</organism>
<comment type="subcellular location">
    <subcellularLocation>
        <location evidence="1 9">Cell membrane</location>
        <topology evidence="1 9">Multi-pass membrane protein</topology>
    </subcellularLocation>
</comment>
<name>A0ABV1BWB0_9FIRM</name>
<evidence type="ECO:0000256" key="5">
    <source>
        <dbReference type="ARBA" id="ARBA00022597"/>
    </source>
</evidence>
<dbReference type="EMBL" id="JBBMER010000006">
    <property type="protein sequence ID" value="MEQ2380042.1"/>
    <property type="molecule type" value="Genomic_DNA"/>
</dbReference>
<accession>A0ABV1BWB0</accession>
<feature type="transmembrane region" description="Helical" evidence="9">
    <location>
        <begin position="216"/>
        <end position="238"/>
    </location>
</feature>
<keyword evidence="5 10" id="KW-0762">Sugar transport</keyword>
<feature type="transmembrane region" description="Helical" evidence="9">
    <location>
        <begin position="250"/>
        <end position="271"/>
    </location>
</feature>
<dbReference type="SUPFAM" id="SSF161098">
    <property type="entry name" value="MetI-like"/>
    <property type="match status" value="1"/>
</dbReference>
<feature type="transmembrane region" description="Helical" evidence="9">
    <location>
        <begin position="410"/>
        <end position="433"/>
    </location>
</feature>
<keyword evidence="6 9" id="KW-0812">Transmembrane</keyword>
<reference evidence="12 13" key="1">
    <citation type="submission" date="2024-03" db="EMBL/GenBank/DDBJ databases">
        <title>Human intestinal bacterial collection.</title>
        <authorList>
            <person name="Pauvert C."/>
            <person name="Hitch T.C.A."/>
            <person name="Clavel T."/>
        </authorList>
    </citation>
    <scope>NUCLEOTIDE SEQUENCE [LARGE SCALE GENOMIC DNA]</scope>
    <source>
        <strain evidence="12 13">CLA-AA-H255</strain>
    </source>
</reference>
<dbReference type="InterPro" id="IPR000515">
    <property type="entry name" value="MetI-like"/>
</dbReference>
<keyword evidence="3 9" id="KW-0813">Transport</keyword>
<feature type="transmembrane region" description="Helical" evidence="9">
    <location>
        <begin position="38"/>
        <end position="62"/>
    </location>
</feature>
<protein>
    <recommendedName>
        <fullName evidence="10">Maltose/maltodextrin transport system permease protein</fullName>
    </recommendedName>
</protein>
<keyword evidence="13" id="KW-1185">Reference proteome</keyword>
<dbReference type="RefSeq" id="WP_055175386.1">
    <property type="nucleotide sequence ID" value="NZ_DAWDAH010000010.1"/>
</dbReference>
<comment type="function">
    <text evidence="10">Part of the ABC transporter complex MalEFGK involved in maltose/maltodextrin import. Probably responsible for the translocation of the substrate across the membrane.</text>
</comment>
<evidence type="ECO:0000256" key="7">
    <source>
        <dbReference type="ARBA" id="ARBA00022989"/>
    </source>
</evidence>